<keyword evidence="1" id="KW-1133">Transmembrane helix</keyword>
<keyword evidence="1" id="KW-0472">Membrane</keyword>
<organism evidence="2 3">
    <name type="scientific">Allohahella marinimesophila</name>
    <dbReference type="NCBI Taxonomy" id="1054972"/>
    <lineage>
        <taxon>Bacteria</taxon>
        <taxon>Pseudomonadati</taxon>
        <taxon>Pseudomonadota</taxon>
        <taxon>Gammaproteobacteria</taxon>
        <taxon>Oceanospirillales</taxon>
        <taxon>Hahellaceae</taxon>
        <taxon>Allohahella</taxon>
    </lineage>
</organism>
<protein>
    <submittedName>
        <fullName evidence="2">Uncharacterized protein</fullName>
    </submittedName>
</protein>
<reference evidence="3" key="1">
    <citation type="journal article" date="2019" name="Int. J. Syst. Evol. Microbiol.">
        <title>The Global Catalogue of Microorganisms (GCM) 10K type strain sequencing project: providing services to taxonomists for standard genome sequencing and annotation.</title>
        <authorList>
            <consortium name="The Broad Institute Genomics Platform"/>
            <consortium name="The Broad Institute Genome Sequencing Center for Infectious Disease"/>
            <person name="Wu L."/>
            <person name="Ma J."/>
        </authorList>
    </citation>
    <scope>NUCLEOTIDE SEQUENCE [LARGE SCALE GENOMIC DNA]</scope>
    <source>
        <strain evidence="3">JCM 17555</strain>
    </source>
</reference>
<accession>A0ABP7PQH3</accession>
<evidence type="ECO:0000313" key="3">
    <source>
        <dbReference type="Proteomes" id="UP001501337"/>
    </source>
</evidence>
<dbReference type="Proteomes" id="UP001501337">
    <property type="component" value="Unassembled WGS sequence"/>
</dbReference>
<evidence type="ECO:0000313" key="2">
    <source>
        <dbReference type="EMBL" id="GAA3969515.1"/>
    </source>
</evidence>
<sequence length="85" mass="9098">MSRGGPMSRGKSWLEEKGIDQRTCFTSFLAAVITALSCLGTVFLIKGQLATAFDELLILLALVMLVPALVIALSTYVALIVLRLG</sequence>
<keyword evidence="1" id="KW-0812">Transmembrane</keyword>
<name>A0ABP7PQH3_9GAMM</name>
<proteinExistence type="predicted"/>
<feature type="transmembrane region" description="Helical" evidence="1">
    <location>
        <begin position="24"/>
        <end position="45"/>
    </location>
</feature>
<evidence type="ECO:0000256" key="1">
    <source>
        <dbReference type="SAM" id="Phobius"/>
    </source>
</evidence>
<gene>
    <name evidence="2" type="ORF">GCM10022278_29080</name>
</gene>
<comment type="caution">
    <text evidence="2">The sequence shown here is derived from an EMBL/GenBank/DDBJ whole genome shotgun (WGS) entry which is preliminary data.</text>
</comment>
<keyword evidence="3" id="KW-1185">Reference proteome</keyword>
<feature type="transmembrane region" description="Helical" evidence="1">
    <location>
        <begin position="57"/>
        <end position="82"/>
    </location>
</feature>
<dbReference type="EMBL" id="BAABBO010000012">
    <property type="protein sequence ID" value="GAA3969515.1"/>
    <property type="molecule type" value="Genomic_DNA"/>
</dbReference>